<dbReference type="Proteomes" id="UP000718564">
    <property type="component" value="Unassembled WGS sequence"/>
</dbReference>
<dbReference type="RefSeq" id="WP_169155359.1">
    <property type="nucleotide sequence ID" value="NZ_CAWPJE010000053.1"/>
</dbReference>
<feature type="transmembrane region" description="Helical" evidence="1">
    <location>
        <begin position="116"/>
        <end position="142"/>
    </location>
</feature>
<evidence type="ECO:0000256" key="1">
    <source>
        <dbReference type="SAM" id="Phobius"/>
    </source>
</evidence>
<name>A0ABX1P7Y8_9CYAN</name>
<feature type="transmembrane region" description="Helical" evidence="1">
    <location>
        <begin position="70"/>
        <end position="96"/>
    </location>
</feature>
<comment type="caution">
    <text evidence="2">The sequence shown here is derived from an EMBL/GenBank/DDBJ whole genome shotgun (WGS) entry which is preliminary data.</text>
</comment>
<keyword evidence="1" id="KW-1133">Transmembrane helix</keyword>
<organism evidence="2 3">
    <name type="scientific">Brasilonema bromeliae SPC951</name>
    <dbReference type="NCBI Taxonomy" id="385972"/>
    <lineage>
        <taxon>Bacteria</taxon>
        <taxon>Bacillati</taxon>
        <taxon>Cyanobacteriota</taxon>
        <taxon>Cyanophyceae</taxon>
        <taxon>Nostocales</taxon>
        <taxon>Scytonemataceae</taxon>
        <taxon>Brasilonema</taxon>
        <taxon>Bromeliae group (in: Brasilonema)</taxon>
    </lineage>
</organism>
<feature type="transmembrane region" description="Helical" evidence="1">
    <location>
        <begin position="36"/>
        <end position="58"/>
    </location>
</feature>
<evidence type="ECO:0008006" key="4">
    <source>
        <dbReference type="Google" id="ProtNLM"/>
    </source>
</evidence>
<evidence type="ECO:0000313" key="2">
    <source>
        <dbReference type="EMBL" id="NMG20088.1"/>
    </source>
</evidence>
<accession>A0ABX1P7Y8</accession>
<keyword evidence="1" id="KW-0812">Transmembrane</keyword>
<gene>
    <name evidence="2" type="ORF">DP116_11710</name>
</gene>
<dbReference type="EMBL" id="QMEB01000075">
    <property type="protein sequence ID" value="NMG20088.1"/>
    <property type="molecule type" value="Genomic_DNA"/>
</dbReference>
<evidence type="ECO:0000313" key="3">
    <source>
        <dbReference type="Proteomes" id="UP000718564"/>
    </source>
</evidence>
<reference evidence="2 3" key="1">
    <citation type="submission" date="2018-06" db="EMBL/GenBank/DDBJ databases">
        <title>Comparative genomics of Brasilonema spp. strains.</title>
        <authorList>
            <person name="Alvarenga D.O."/>
            <person name="Fiore M.F."/>
            <person name="Varani A.M."/>
        </authorList>
    </citation>
    <scope>NUCLEOTIDE SEQUENCE [LARGE SCALE GENOMIC DNA]</scope>
    <source>
        <strain evidence="2 3">SPC951</strain>
    </source>
</reference>
<keyword evidence="3" id="KW-1185">Reference proteome</keyword>
<feature type="transmembrane region" description="Helical" evidence="1">
    <location>
        <begin position="149"/>
        <end position="169"/>
    </location>
</feature>
<proteinExistence type="predicted"/>
<keyword evidence="1" id="KW-0472">Membrane</keyword>
<sequence>MTQTALDRFWELAGGAIALNPEAFNLIQTLPQASKAAFYIVLVAGFSQAVGQGTVLFINRVRPIRFLLSLFISSVLFVFTVLFWGLSTWLVSFILFRANIPYNIVWSTLGFAYAPLILSFLVALPYLGVAIQVLLSIWTLLIFVMGLRVAIGVGIWQALWCGVLGWVVFQIVQRTIGRPVAILGKWLSNTVAGTHLVTDMQGVEQLLQAGPQILRRINQNNAGDKGDNTRV</sequence>
<protein>
    <recommendedName>
        <fullName evidence="4">Yip1 domain-containing protein</fullName>
    </recommendedName>
</protein>